<comment type="caution">
    <text evidence="2">The sequence shown here is derived from an EMBL/GenBank/DDBJ whole genome shotgun (WGS) entry which is preliminary data.</text>
</comment>
<accession>A0AAV6HYD9</accession>
<feature type="compositionally biased region" description="Low complexity" evidence="1">
    <location>
        <begin position="13"/>
        <end position="29"/>
    </location>
</feature>
<reference evidence="2 3" key="1">
    <citation type="submission" date="2020-08" db="EMBL/GenBank/DDBJ databases">
        <title>Plant Genome Project.</title>
        <authorList>
            <person name="Zhang R.-G."/>
        </authorList>
    </citation>
    <scope>NUCLEOTIDE SEQUENCE [LARGE SCALE GENOMIC DNA]</scope>
    <source>
        <strain evidence="2">WSP0</strain>
        <tissue evidence="2">Leaf</tissue>
    </source>
</reference>
<proteinExistence type="predicted"/>
<dbReference type="AlphaFoldDB" id="A0AAV6HYD9"/>
<name>A0AAV6HYD9_9ERIC</name>
<dbReference type="Proteomes" id="UP000823749">
    <property type="component" value="Chromosome 13"/>
</dbReference>
<evidence type="ECO:0000313" key="2">
    <source>
        <dbReference type="EMBL" id="KAG5517027.1"/>
    </source>
</evidence>
<evidence type="ECO:0000313" key="3">
    <source>
        <dbReference type="Proteomes" id="UP000823749"/>
    </source>
</evidence>
<keyword evidence="3" id="KW-1185">Reference proteome</keyword>
<sequence length="53" mass="5733">MVGGRRTRHSHRPTAPASTTSGAASTSASGHRRRSQICSAQHWRKQSTPHQGL</sequence>
<feature type="compositionally biased region" description="Basic residues" evidence="1">
    <location>
        <begin position="1"/>
        <end position="12"/>
    </location>
</feature>
<dbReference type="EMBL" id="JACTNZ010000013">
    <property type="protein sequence ID" value="KAG5517027.1"/>
    <property type="molecule type" value="Genomic_DNA"/>
</dbReference>
<protein>
    <submittedName>
        <fullName evidence="2">Uncharacterized protein</fullName>
    </submittedName>
</protein>
<feature type="region of interest" description="Disordered" evidence="1">
    <location>
        <begin position="1"/>
        <end position="53"/>
    </location>
</feature>
<organism evidence="2 3">
    <name type="scientific">Rhododendron griersonianum</name>
    <dbReference type="NCBI Taxonomy" id="479676"/>
    <lineage>
        <taxon>Eukaryota</taxon>
        <taxon>Viridiplantae</taxon>
        <taxon>Streptophyta</taxon>
        <taxon>Embryophyta</taxon>
        <taxon>Tracheophyta</taxon>
        <taxon>Spermatophyta</taxon>
        <taxon>Magnoliopsida</taxon>
        <taxon>eudicotyledons</taxon>
        <taxon>Gunneridae</taxon>
        <taxon>Pentapetalae</taxon>
        <taxon>asterids</taxon>
        <taxon>Ericales</taxon>
        <taxon>Ericaceae</taxon>
        <taxon>Ericoideae</taxon>
        <taxon>Rhodoreae</taxon>
        <taxon>Rhododendron</taxon>
    </lineage>
</organism>
<evidence type="ECO:0000256" key="1">
    <source>
        <dbReference type="SAM" id="MobiDB-lite"/>
    </source>
</evidence>
<gene>
    <name evidence="2" type="ORF">RHGRI_037692</name>
</gene>